<dbReference type="GeneID" id="17350606"/>
<dbReference type="AlphaFoldDB" id="E1ZSS7"/>
<dbReference type="Proteomes" id="UP000008141">
    <property type="component" value="Unassembled WGS sequence"/>
</dbReference>
<sequence>MPPPHPHPAHAPATPRPQEGTTRRMLQHCGIRWEPGVLQFHKTRRTVATASLAQVRQKLYGSSVLRYRQYARHLAPMLRPMRPLILRYERDAGLESSEHLLAQVLDGAAEGREEL</sequence>
<evidence type="ECO:0000313" key="3">
    <source>
        <dbReference type="Proteomes" id="UP000008141"/>
    </source>
</evidence>
<evidence type="ECO:0000256" key="1">
    <source>
        <dbReference type="SAM" id="MobiDB-lite"/>
    </source>
</evidence>
<name>E1ZSS7_CHLVA</name>
<gene>
    <name evidence="2" type="ORF">CHLNCDRAFT_141390</name>
</gene>
<dbReference type="InterPro" id="IPR027417">
    <property type="entry name" value="P-loop_NTPase"/>
</dbReference>
<accession>E1ZSS7</accession>
<evidence type="ECO:0000313" key="2">
    <source>
        <dbReference type="EMBL" id="EFN51199.1"/>
    </source>
</evidence>
<dbReference type="RefSeq" id="XP_005843301.1">
    <property type="nucleotide sequence ID" value="XM_005843239.1"/>
</dbReference>
<keyword evidence="3" id="KW-1185">Reference proteome</keyword>
<dbReference type="SUPFAM" id="SSF52540">
    <property type="entry name" value="P-loop containing nucleoside triphosphate hydrolases"/>
    <property type="match status" value="1"/>
</dbReference>
<feature type="region of interest" description="Disordered" evidence="1">
    <location>
        <begin position="1"/>
        <end position="23"/>
    </location>
</feature>
<dbReference type="KEGG" id="cvr:CHLNCDRAFT_141390"/>
<protein>
    <submittedName>
        <fullName evidence="2">Uncharacterized protein</fullName>
    </submittedName>
</protein>
<organism evidence="3">
    <name type="scientific">Chlorella variabilis</name>
    <name type="common">Green alga</name>
    <dbReference type="NCBI Taxonomy" id="554065"/>
    <lineage>
        <taxon>Eukaryota</taxon>
        <taxon>Viridiplantae</taxon>
        <taxon>Chlorophyta</taxon>
        <taxon>core chlorophytes</taxon>
        <taxon>Trebouxiophyceae</taxon>
        <taxon>Chlorellales</taxon>
        <taxon>Chlorellaceae</taxon>
        <taxon>Chlorella clade</taxon>
        <taxon>Chlorella</taxon>
    </lineage>
</organism>
<reference evidence="2 3" key="1">
    <citation type="journal article" date="2010" name="Plant Cell">
        <title>The Chlorella variabilis NC64A genome reveals adaptation to photosymbiosis, coevolution with viruses, and cryptic sex.</title>
        <authorList>
            <person name="Blanc G."/>
            <person name="Duncan G."/>
            <person name="Agarkova I."/>
            <person name="Borodovsky M."/>
            <person name="Gurnon J."/>
            <person name="Kuo A."/>
            <person name="Lindquist E."/>
            <person name="Lucas S."/>
            <person name="Pangilinan J."/>
            <person name="Polle J."/>
            <person name="Salamov A."/>
            <person name="Terry A."/>
            <person name="Yamada T."/>
            <person name="Dunigan D.D."/>
            <person name="Grigoriev I.V."/>
            <person name="Claverie J.M."/>
            <person name="Van Etten J.L."/>
        </authorList>
    </citation>
    <scope>NUCLEOTIDE SEQUENCE [LARGE SCALE GENOMIC DNA]</scope>
    <source>
        <strain evidence="2 3">NC64A</strain>
    </source>
</reference>
<proteinExistence type="predicted"/>
<dbReference type="InParanoid" id="E1ZSS7"/>
<dbReference type="EMBL" id="GL433867">
    <property type="protein sequence ID" value="EFN51199.1"/>
    <property type="molecule type" value="Genomic_DNA"/>
</dbReference>